<keyword evidence="8" id="KW-1185">Reference proteome</keyword>
<sequence length="239" mass="26134">MGMMLAIARREFRAFFNSPIAYIVLGGFLLTLGWFYFSTLFVAGQASMRGFFGLAPVLFVVFIPAITMRLIAEERKTGTLELLLTMPLHDWQVVVGKFFAAMGMVGVGLLLTLPYPLSVAALTAEGASFDWGPVAMGYLGLMLMASSFLSIGMWASALSKNQIVGFIVGLVLCFAFYFVDKFAVVLPQGLAAVLQYLSVDYHFENIAKGVLDSRDVLYYVTITVIALGLTARSVNTTRQ</sequence>
<dbReference type="RefSeq" id="WP_075006002.1">
    <property type="nucleotide sequence ID" value="NZ_FOAP01000003.1"/>
</dbReference>
<evidence type="ECO:0000256" key="4">
    <source>
        <dbReference type="ARBA" id="ARBA00022989"/>
    </source>
</evidence>
<evidence type="ECO:0000256" key="6">
    <source>
        <dbReference type="SAM" id="Phobius"/>
    </source>
</evidence>
<keyword evidence="3 6" id="KW-0812">Transmembrane</keyword>
<reference evidence="8" key="1">
    <citation type="submission" date="2016-10" db="EMBL/GenBank/DDBJ databases">
        <authorList>
            <person name="Varghese N."/>
            <person name="Submissions S."/>
        </authorList>
    </citation>
    <scope>NUCLEOTIDE SEQUENCE [LARGE SCALE GENOMIC DNA]</scope>
    <source>
        <strain evidence="8">DSM 17044</strain>
    </source>
</reference>
<name>A0A1H7M5Q1_STIAU</name>
<dbReference type="GO" id="GO:0140359">
    <property type="term" value="F:ABC-type transporter activity"/>
    <property type="evidence" value="ECO:0007669"/>
    <property type="project" value="InterPro"/>
</dbReference>
<feature type="transmembrane region" description="Helical" evidence="6">
    <location>
        <begin position="135"/>
        <end position="156"/>
    </location>
</feature>
<dbReference type="Proteomes" id="UP000182719">
    <property type="component" value="Unassembled WGS sequence"/>
</dbReference>
<proteinExistence type="predicted"/>
<comment type="subcellular location">
    <subcellularLocation>
        <location evidence="1">Cell membrane</location>
        <topology evidence="1">Multi-pass membrane protein</topology>
    </subcellularLocation>
</comment>
<keyword evidence="2" id="KW-1003">Cell membrane</keyword>
<evidence type="ECO:0000256" key="2">
    <source>
        <dbReference type="ARBA" id="ARBA00022475"/>
    </source>
</evidence>
<dbReference type="OrthoDB" id="9794512at2"/>
<keyword evidence="5 6" id="KW-0472">Membrane</keyword>
<dbReference type="EMBL" id="FOAP01000003">
    <property type="protein sequence ID" value="SEL06055.1"/>
    <property type="molecule type" value="Genomic_DNA"/>
</dbReference>
<feature type="transmembrane region" description="Helical" evidence="6">
    <location>
        <begin position="50"/>
        <end position="72"/>
    </location>
</feature>
<protein>
    <submittedName>
        <fullName evidence="7">ABC-2 type transport system permease protein</fullName>
    </submittedName>
</protein>
<feature type="transmembrane region" description="Helical" evidence="6">
    <location>
        <begin position="163"/>
        <end position="179"/>
    </location>
</feature>
<dbReference type="InterPro" id="IPR051449">
    <property type="entry name" value="ABC-2_transporter_component"/>
</dbReference>
<dbReference type="Pfam" id="PF12679">
    <property type="entry name" value="ABC2_membrane_2"/>
    <property type="match status" value="1"/>
</dbReference>
<evidence type="ECO:0000313" key="7">
    <source>
        <dbReference type="EMBL" id="SEL06055.1"/>
    </source>
</evidence>
<dbReference type="AlphaFoldDB" id="A0A1H7M5Q1"/>
<dbReference type="PANTHER" id="PTHR30294:SF29">
    <property type="entry name" value="MULTIDRUG ABC TRANSPORTER PERMEASE YBHS-RELATED"/>
    <property type="match status" value="1"/>
</dbReference>
<evidence type="ECO:0000313" key="8">
    <source>
        <dbReference type="Proteomes" id="UP000182719"/>
    </source>
</evidence>
<dbReference type="PANTHER" id="PTHR30294">
    <property type="entry name" value="MEMBRANE COMPONENT OF ABC TRANSPORTER YHHJ-RELATED"/>
    <property type="match status" value="1"/>
</dbReference>
<evidence type="ECO:0000256" key="3">
    <source>
        <dbReference type="ARBA" id="ARBA00022692"/>
    </source>
</evidence>
<gene>
    <name evidence="7" type="ORF">SAMN05444354_103427</name>
</gene>
<organism evidence="7 8">
    <name type="scientific">Stigmatella aurantiaca</name>
    <dbReference type="NCBI Taxonomy" id="41"/>
    <lineage>
        <taxon>Bacteria</taxon>
        <taxon>Pseudomonadati</taxon>
        <taxon>Myxococcota</taxon>
        <taxon>Myxococcia</taxon>
        <taxon>Myxococcales</taxon>
        <taxon>Cystobacterineae</taxon>
        <taxon>Archangiaceae</taxon>
        <taxon>Stigmatella</taxon>
    </lineage>
</organism>
<evidence type="ECO:0000256" key="5">
    <source>
        <dbReference type="ARBA" id="ARBA00023136"/>
    </source>
</evidence>
<feature type="transmembrane region" description="Helical" evidence="6">
    <location>
        <begin position="20"/>
        <end position="44"/>
    </location>
</feature>
<feature type="transmembrane region" description="Helical" evidence="6">
    <location>
        <begin position="216"/>
        <end position="234"/>
    </location>
</feature>
<feature type="transmembrane region" description="Helical" evidence="6">
    <location>
        <begin position="93"/>
        <end position="115"/>
    </location>
</feature>
<dbReference type="GO" id="GO:0005886">
    <property type="term" value="C:plasma membrane"/>
    <property type="evidence" value="ECO:0007669"/>
    <property type="project" value="UniProtKB-SubCell"/>
</dbReference>
<keyword evidence="4 6" id="KW-1133">Transmembrane helix</keyword>
<accession>A0A1H7M5Q1</accession>
<evidence type="ECO:0000256" key="1">
    <source>
        <dbReference type="ARBA" id="ARBA00004651"/>
    </source>
</evidence>